<evidence type="ECO:0000313" key="2">
    <source>
        <dbReference type="EMBL" id="CUS85852.1"/>
    </source>
</evidence>
<dbReference type="EMBL" id="FAOP01000010">
    <property type="protein sequence ID" value="CUU08559.1"/>
    <property type="molecule type" value="Genomic_DNA"/>
</dbReference>
<feature type="transmembrane region" description="Helical" evidence="1">
    <location>
        <begin position="15"/>
        <end position="33"/>
    </location>
</feature>
<accession>A0A0P1M1R2</accession>
<dbReference type="AlphaFoldDB" id="A0A0P1LV52"/>
<evidence type="ECO:0000313" key="3">
    <source>
        <dbReference type="EMBL" id="CUU08559.1"/>
    </source>
</evidence>
<accession>A0A0P1M8I0</accession>
<dbReference type="Proteomes" id="UP000182011">
    <property type="component" value="Unassembled WGS sequence"/>
</dbReference>
<gene>
    <name evidence="3" type="ORF">JGI4_02121</name>
    <name evidence="2" type="ORF">JGI8_00935</name>
</gene>
<organism evidence="3 4">
    <name type="scientific">Candidatus Kryptonium thompsonii</name>
    <dbReference type="NCBI Taxonomy" id="1633631"/>
    <lineage>
        <taxon>Bacteria</taxon>
        <taxon>Pseudomonadati</taxon>
        <taxon>Candidatus Kryptoniota</taxon>
        <taxon>Candidatus Kryptonium</taxon>
    </lineage>
</organism>
<accession>A0A0P1LV52</accession>
<reference evidence="2 5" key="2">
    <citation type="submission" date="2015-11" db="EMBL/GenBank/DDBJ databases">
        <authorList>
            <person name="Varghese N."/>
        </authorList>
    </citation>
    <scope>NUCLEOTIDE SEQUENCE [LARGE SCALE GENOMIC DNA]</scope>
    <source>
        <strain evidence="2 5">JGI-8</strain>
    </source>
</reference>
<dbReference type="STRING" id="1633631.GCA_001442925_02114"/>
<keyword evidence="5" id="KW-1185">Reference proteome</keyword>
<keyword evidence="1" id="KW-0472">Membrane</keyword>
<dbReference type="EMBL" id="CZVI01000010">
    <property type="protein sequence ID" value="CUS85852.1"/>
    <property type="molecule type" value="Genomic_DNA"/>
</dbReference>
<accession>A0A0P1M974</accession>
<keyword evidence="1" id="KW-0812">Transmembrane</keyword>
<proteinExistence type="predicted"/>
<evidence type="ECO:0000256" key="1">
    <source>
        <dbReference type="SAM" id="Phobius"/>
    </source>
</evidence>
<accession>A0A0P1LU61</accession>
<dbReference type="Proteomes" id="UP000182200">
    <property type="component" value="Unassembled WGS sequence"/>
</dbReference>
<reference evidence="3 4" key="1">
    <citation type="submission" date="2015-11" db="EMBL/GenBank/DDBJ databases">
        <authorList>
            <person name="Zhang Y."/>
            <person name="Guo Z."/>
        </authorList>
    </citation>
    <scope>NUCLEOTIDE SEQUENCE [LARGE SCALE GENOMIC DNA]</scope>
    <source>
        <strain evidence="3">JGI-4</strain>
    </source>
</reference>
<accession>A0A0P1NTT4</accession>
<accession>A0A0P1P6R4</accession>
<protein>
    <submittedName>
        <fullName evidence="3">Uncharacterized protein</fullName>
    </submittedName>
</protein>
<evidence type="ECO:0000313" key="5">
    <source>
        <dbReference type="Proteomes" id="UP000182200"/>
    </source>
</evidence>
<name>A0A0P1LV52_9BACT</name>
<evidence type="ECO:0000313" key="4">
    <source>
        <dbReference type="Proteomes" id="UP000182011"/>
    </source>
</evidence>
<keyword evidence="1" id="KW-1133">Transmembrane helix</keyword>
<accession>A0A0S4NEK9</accession>
<sequence>MRNVISTSSKLKQEITKSVIILWLLISPGILFSSDKGKISGYMFGDYYYVAMNHDSTYKGQKWLLV</sequence>